<feature type="compositionally biased region" description="Polar residues" evidence="1">
    <location>
        <begin position="392"/>
        <end position="403"/>
    </location>
</feature>
<feature type="compositionally biased region" description="Basic residues" evidence="1">
    <location>
        <begin position="252"/>
        <end position="265"/>
    </location>
</feature>
<feature type="compositionally biased region" description="Polar residues" evidence="1">
    <location>
        <begin position="570"/>
        <end position="582"/>
    </location>
</feature>
<feature type="region of interest" description="Disordered" evidence="1">
    <location>
        <begin position="500"/>
        <end position="623"/>
    </location>
</feature>
<feature type="compositionally biased region" description="Polar residues" evidence="1">
    <location>
        <begin position="189"/>
        <end position="218"/>
    </location>
</feature>
<accession>A0A3P8KSL8</accession>
<feature type="compositionally biased region" description="Polar residues" evidence="1">
    <location>
        <begin position="520"/>
        <end position="547"/>
    </location>
</feature>
<evidence type="ECO:0000313" key="2">
    <source>
        <dbReference type="EMBL" id="VDP82516.1"/>
    </source>
</evidence>
<feature type="compositionally biased region" description="Polar residues" evidence="1">
    <location>
        <begin position="226"/>
        <end position="239"/>
    </location>
</feature>
<name>A0A3P8KSL8_9TREM</name>
<proteinExistence type="predicted"/>
<feature type="region of interest" description="Disordered" evidence="1">
    <location>
        <begin position="358"/>
        <end position="437"/>
    </location>
</feature>
<keyword evidence="3" id="KW-1185">Reference proteome</keyword>
<gene>
    <name evidence="2" type="ORF">ECPE_LOCUS7991</name>
</gene>
<feature type="compositionally biased region" description="Basic and acidic residues" evidence="1">
    <location>
        <begin position="405"/>
        <end position="437"/>
    </location>
</feature>
<reference evidence="2 3" key="1">
    <citation type="submission" date="2018-11" db="EMBL/GenBank/DDBJ databases">
        <authorList>
            <consortium name="Pathogen Informatics"/>
        </authorList>
    </citation>
    <scope>NUCLEOTIDE SEQUENCE [LARGE SCALE GENOMIC DNA]</scope>
    <source>
        <strain evidence="2 3">Egypt</strain>
    </source>
</reference>
<dbReference type="EMBL" id="UZAN01045361">
    <property type="protein sequence ID" value="VDP82516.1"/>
    <property type="molecule type" value="Genomic_DNA"/>
</dbReference>
<dbReference type="OrthoDB" id="6105938at2759"/>
<evidence type="ECO:0000313" key="3">
    <source>
        <dbReference type="Proteomes" id="UP000272942"/>
    </source>
</evidence>
<feature type="region of interest" description="Disordered" evidence="1">
    <location>
        <begin position="174"/>
        <end position="293"/>
    </location>
</feature>
<dbReference type="Proteomes" id="UP000272942">
    <property type="component" value="Unassembled WGS sequence"/>
</dbReference>
<organism evidence="2 3">
    <name type="scientific">Echinostoma caproni</name>
    <dbReference type="NCBI Taxonomy" id="27848"/>
    <lineage>
        <taxon>Eukaryota</taxon>
        <taxon>Metazoa</taxon>
        <taxon>Spiralia</taxon>
        <taxon>Lophotrochozoa</taxon>
        <taxon>Platyhelminthes</taxon>
        <taxon>Trematoda</taxon>
        <taxon>Digenea</taxon>
        <taxon>Plagiorchiida</taxon>
        <taxon>Echinostomata</taxon>
        <taxon>Echinostomatoidea</taxon>
        <taxon>Echinostomatidae</taxon>
        <taxon>Echinostoma</taxon>
    </lineage>
</organism>
<protein>
    <submittedName>
        <fullName evidence="2">Uncharacterized protein</fullName>
    </submittedName>
</protein>
<dbReference type="AlphaFoldDB" id="A0A3P8KSL8"/>
<sequence>MGHDGCPVCRCDGLYAKNFDLVDRINRKRVRCLANGCNWMGMLNEYAPHEHRRYSPYELDILISSYPKEPLIKFASGKDKEQEEITSEEQLGESIQPKLEQATVTEVNHERAEISTPVGLLPVTCEPVTTSLECTESNGPVQQDTPAGLHRLGRYAGTARNCTPVRTLIRRTHVRRNTTIGHTDPVISRESNVNRPATQNSQLRIPNRHSANTPTTMPNIPRPLVTSRTTRINPTTATPSADHISRTTTNPRQRRRSRHASRNSARRSVSPAVNSTQQRGGNVREIMSSTPNRWNSAALEQSIGGENNAIIELIPPTESTGSPLLPTPPPVISTSTPPSTTFLAARNQLFPVECRSEGEMHGHENPMTNSETTQEESIDRRNETCTLPAINPNATLTTGSTVRPSYEHHASVNEDRLSSEHPSNRSQHDYPDVPSRRPLEFRRLVPRRQGRVVEQLRETREQLAAMLRLMTMELEERRQHVIAATLETAARGRVLRNLNNQLSGRTDSESNELDTERESQSTTVERSSANSNPQNRQNHNHANSWSVLRNLPTPDRTTHQRQPFRLLRFTSGTDNTSTSPPETTVDEWTRRTVLGEPASRTNSESGRLVDSEHPPTDSSSNTRLLTRLRVGAITQPPAPPILLVSRRRNLSALLSDLRYANSTVYSGWSSDDEDET</sequence>
<evidence type="ECO:0000256" key="1">
    <source>
        <dbReference type="SAM" id="MobiDB-lite"/>
    </source>
</evidence>